<evidence type="ECO:0000313" key="2">
    <source>
        <dbReference type="EMBL" id="KEZ77601.1"/>
    </source>
</evidence>
<proteinExistence type="predicted"/>
<feature type="signal peptide" evidence="1">
    <location>
        <begin position="1"/>
        <end position="25"/>
    </location>
</feature>
<comment type="caution">
    <text evidence="2">The sequence shown here is derived from an EMBL/GenBank/DDBJ whole genome shotgun (WGS) entry which is preliminary data.</text>
</comment>
<dbReference type="AlphaFoldDB" id="A0A084ILL7"/>
<dbReference type="RefSeq" id="WP_037337040.1">
    <property type="nucleotide sequence ID" value="NZ_APNK01000011.1"/>
</dbReference>
<gene>
    <name evidence="2" type="ORF">C41B8_09491</name>
</gene>
<accession>A0A084ILL7</accession>
<sequence length="178" mass="18608">MRDRLFRVVLLAGLLVFAALPAANAQTGSSASNATGSERPLYLDIVGTSTSQAILPDDLIEAMAREVLSQSGQAVLSVDDDNLPAGVRVLRIMVLVSETQDSTGATIAAAATTSLLRTPAEDSGDASTRSFYQGMQQEMATGPDEDSAETALRARFKTELQARIRAAISAGSAHATPQ</sequence>
<feature type="chain" id="PRO_5001776735" description="Lipoprotein" evidence="1">
    <location>
        <begin position="26"/>
        <end position="178"/>
    </location>
</feature>
<protein>
    <recommendedName>
        <fullName evidence="4">Lipoprotein</fullName>
    </recommendedName>
</protein>
<evidence type="ECO:0008006" key="4">
    <source>
        <dbReference type="Google" id="ProtNLM"/>
    </source>
</evidence>
<keyword evidence="3" id="KW-1185">Reference proteome</keyword>
<organism evidence="2 3">
    <name type="scientific">Salinisphaera hydrothermalis (strain C41B8)</name>
    <dbReference type="NCBI Taxonomy" id="1304275"/>
    <lineage>
        <taxon>Bacteria</taxon>
        <taxon>Pseudomonadati</taxon>
        <taxon>Pseudomonadota</taxon>
        <taxon>Gammaproteobacteria</taxon>
        <taxon>Salinisphaerales</taxon>
        <taxon>Salinisphaeraceae</taxon>
        <taxon>Salinisphaera</taxon>
    </lineage>
</organism>
<dbReference type="STRING" id="1304275.C41B8_09491"/>
<dbReference type="Proteomes" id="UP000028302">
    <property type="component" value="Unassembled WGS sequence"/>
</dbReference>
<name>A0A084ILL7_SALHC</name>
<dbReference type="EMBL" id="APNK01000011">
    <property type="protein sequence ID" value="KEZ77601.1"/>
    <property type="molecule type" value="Genomic_DNA"/>
</dbReference>
<evidence type="ECO:0000256" key="1">
    <source>
        <dbReference type="SAM" id="SignalP"/>
    </source>
</evidence>
<evidence type="ECO:0000313" key="3">
    <source>
        <dbReference type="Proteomes" id="UP000028302"/>
    </source>
</evidence>
<keyword evidence="1" id="KW-0732">Signal</keyword>
<reference evidence="2 3" key="1">
    <citation type="submission" date="2013-03" db="EMBL/GenBank/DDBJ databases">
        <title>Salinisphaera hydrothermalis C41B8 Genome Sequencing.</title>
        <authorList>
            <person name="Li C."/>
            <person name="Lai Q."/>
            <person name="Shao Z."/>
        </authorList>
    </citation>
    <scope>NUCLEOTIDE SEQUENCE [LARGE SCALE GENOMIC DNA]</scope>
    <source>
        <strain evidence="2 3">C41B8</strain>
    </source>
</reference>
<dbReference type="OrthoDB" id="9917600at2"/>